<dbReference type="Pfam" id="PF07873">
    <property type="entry name" value="YabP"/>
    <property type="match status" value="1"/>
</dbReference>
<dbReference type="InterPro" id="IPR022477">
    <property type="entry name" value="Spore_YqfC"/>
</dbReference>
<name>A0A1Y2T4T9_SYMTR</name>
<accession>A0A1Y2T4T9</accession>
<dbReference type="AlphaFoldDB" id="A0A1Y2T4T9"/>
<dbReference type="RefSeq" id="WP_011194661.1">
    <property type="nucleotide sequence ID" value="NZ_JACSIR010000039.1"/>
</dbReference>
<evidence type="ECO:0000313" key="1">
    <source>
        <dbReference type="EMBL" id="OTA40796.1"/>
    </source>
</evidence>
<gene>
    <name evidence="1" type="ORF">A6D92_13140</name>
</gene>
<dbReference type="EMBL" id="LWLV01001168">
    <property type="protein sequence ID" value="OTA40796.1"/>
    <property type="molecule type" value="Genomic_DNA"/>
</dbReference>
<reference evidence="2" key="1">
    <citation type="submission" date="2016-04" db="EMBL/GenBank/DDBJ databases">
        <authorList>
            <person name="Antunes L.P."/>
            <person name="Martins L.F."/>
            <person name="Pereira R.V."/>
            <person name="Thomas A.M."/>
            <person name="Barbosa D."/>
            <person name="Nascimento L."/>
            <person name="Silva G.M."/>
            <person name="Condomitti G.W."/>
            <person name="Digiampietri L.A."/>
            <person name="Lombardi K.C."/>
            <person name="Ramos P.L."/>
            <person name="Quaggio R.B."/>
            <person name="Oliveira J.C."/>
            <person name="Pascon R.C."/>
            <person name="Cruz J.B."/>
            <person name="Silva A.M."/>
            <person name="Setubal J.C."/>
        </authorList>
    </citation>
    <scope>NUCLEOTIDE SEQUENCE [LARGE SCALE GENOMIC DNA]</scope>
</reference>
<dbReference type="OMA" id="ITDQPRI"/>
<sequence>MQQRRRTLGERLVSLLELPGDAVLDVPRAVLIGSMELVVENHRGLVEYRPERVVLRMPEGKMTVDGADLRIGFLSPDQAVILGRIDGLRYAPPEGGGA</sequence>
<evidence type="ECO:0000313" key="2">
    <source>
        <dbReference type="Proteomes" id="UP000194267"/>
    </source>
</evidence>
<dbReference type="NCBIfam" id="TIGR02856">
    <property type="entry name" value="spore_yqfC"/>
    <property type="match status" value="1"/>
</dbReference>
<protein>
    <recommendedName>
        <fullName evidence="3">Sporulation protein YqfC</fullName>
    </recommendedName>
</protein>
<evidence type="ECO:0008006" key="3">
    <source>
        <dbReference type="Google" id="ProtNLM"/>
    </source>
</evidence>
<organism evidence="1 2">
    <name type="scientific">Symbiobacterium thermophilum</name>
    <dbReference type="NCBI Taxonomy" id="2734"/>
    <lineage>
        <taxon>Bacteria</taxon>
        <taxon>Bacillati</taxon>
        <taxon>Bacillota</taxon>
        <taxon>Clostridia</taxon>
        <taxon>Eubacteriales</taxon>
        <taxon>Symbiobacteriaceae</taxon>
        <taxon>Symbiobacterium</taxon>
    </lineage>
</organism>
<comment type="caution">
    <text evidence="1">The sequence shown here is derived from an EMBL/GenBank/DDBJ whole genome shotgun (WGS) entry which is preliminary data.</text>
</comment>
<proteinExistence type="predicted"/>
<dbReference type="InterPro" id="IPR022476">
    <property type="entry name" value="Spore_YabP/YqfC"/>
</dbReference>
<dbReference type="Proteomes" id="UP000194267">
    <property type="component" value="Unassembled WGS sequence"/>
</dbReference>